<sequence length="71" mass="7958">MLPINAEAQAGRLTVALIIRSCGITVWFNINSFVVSGTYLNHVIASHSLMSRQRLHNSGEKDRRIEVVPLR</sequence>
<gene>
    <name evidence="1" type="ORF">SAMN05216404_12223</name>
</gene>
<protein>
    <submittedName>
        <fullName evidence="1">Uncharacterized protein</fullName>
    </submittedName>
</protein>
<evidence type="ECO:0000313" key="2">
    <source>
        <dbReference type="Proteomes" id="UP000183898"/>
    </source>
</evidence>
<evidence type="ECO:0000313" key="1">
    <source>
        <dbReference type="EMBL" id="SEO44134.1"/>
    </source>
</evidence>
<dbReference type="AlphaFoldDB" id="A0A1H8PR28"/>
<dbReference type="EMBL" id="FOCT01000022">
    <property type="protein sequence ID" value="SEO44134.1"/>
    <property type="molecule type" value="Genomic_DNA"/>
</dbReference>
<name>A0A1H8PR28_9PROT</name>
<organism evidence="1 2">
    <name type="scientific">Nitrosospira multiformis</name>
    <dbReference type="NCBI Taxonomy" id="1231"/>
    <lineage>
        <taxon>Bacteria</taxon>
        <taxon>Pseudomonadati</taxon>
        <taxon>Pseudomonadota</taxon>
        <taxon>Betaproteobacteria</taxon>
        <taxon>Nitrosomonadales</taxon>
        <taxon>Nitrosomonadaceae</taxon>
        <taxon>Nitrosospira</taxon>
    </lineage>
</organism>
<proteinExistence type="predicted"/>
<reference evidence="1 2" key="1">
    <citation type="submission" date="2016-10" db="EMBL/GenBank/DDBJ databases">
        <authorList>
            <person name="de Groot N.N."/>
        </authorList>
    </citation>
    <scope>NUCLEOTIDE SEQUENCE [LARGE SCALE GENOMIC DNA]</scope>
    <source>
        <strain evidence="1 2">Nl18</strain>
    </source>
</reference>
<accession>A0A1H8PR28</accession>
<dbReference type="Proteomes" id="UP000183898">
    <property type="component" value="Unassembled WGS sequence"/>
</dbReference>